<dbReference type="GO" id="GO:0005743">
    <property type="term" value="C:mitochondrial inner membrane"/>
    <property type="evidence" value="ECO:0007669"/>
    <property type="project" value="UniProtKB-SubCell"/>
</dbReference>
<keyword evidence="4 12" id="KW-0210">Decarboxylase</keyword>
<comment type="PTM">
    <text evidence="12">Is synthesized initially as an inactive proenzyme. Formation of the active enzyme involves a self-maturation process in which the active site pyruvoyl group is generated from an internal serine residue via an autocatalytic post-translational modification. Two non-identical subunits are generated from the proenzyme in this reaction, and the pyruvate is formed at the N-terminus of the alpha chain, which is derived from the carboxyl end of the proenzyme. The autoendoproteolytic cleavage occurs by a canonical serine protease mechanism, in which the side chain hydroxyl group of the serine supplies its oxygen atom to form the C-terminus of the beta chain, while the remainder of the serine residue undergoes an oxidative deamination to produce ammonia and the pyruvoyl prosthetic group on the alpha chain. During this reaction, the Ser that is part of the protease active site of the proenzyme becomes the pyruvoyl prosthetic group, which constitutes an essential element of the active site of the mature decarboxylase.</text>
</comment>
<evidence type="ECO:0000256" key="8">
    <source>
        <dbReference type="ARBA" id="ARBA00023209"/>
    </source>
</evidence>
<evidence type="ECO:0000313" key="13">
    <source>
        <dbReference type="EMBL" id="WEW54707.1"/>
    </source>
</evidence>
<protein>
    <recommendedName>
        <fullName evidence="12">Phosphatidylserine decarboxylase proenzyme 1, mitochondrial</fullName>
        <ecNumber evidence="12">4.1.1.65</ecNumber>
    </recommendedName>
    <component>
        <recommendedName>
            <fullName evidence="12">Phosphatidylserine decarboxylase 1 beta chain</fullName>
        </recommendedName>
    </component>
    <component>
        <recommendedName>
            <fullName evidence="12">Phosphatidylserine decarboxylase 1 alpha chain</fullName>
        </recommendedName>
    </component>
</protein>
<feature type="active site" description="Schiff-base intermediate with substrate; via pyruvic acid; for decarboxylase activity" evidence="12">
    <location>
        <position position="496"/>
    </location>
</feature>
<comment type="pathway">
    <text evidence="12">Phospholipid metabolism; phosphatidylethanolamine biosynthesis; phosphatidylethanolamine from CDP-diacylglycerol: step 2/2.</text>
</comment>
<evidence type="ECO:0000313" key="14">
    <source>
        <dbReference type="Proteomes" id="UP001219355"/>
    </source>
</evidence>
<dbReference type="HAMAP" id="MF_03208">
    <property type="entry name" value="PS_decarb_PSD_B_type1_euk"/>
    <property type="match status" value="1"/>
</dbReference>
<dbReference type="EMBL" id="CP120627">
    <property type="protein sequence ID" value="WEW54707.1"/>
    <property type="molecule type" value="Genomic_DNA"/>
</dbReference>
<feature type="site" description="Cleavage (non-hydrolytic); by autocatalysis" evidence="12">
    <location>
        <begin position="495"/>
        <end position="496"/>
    </location>
</feature>
<dbReference type="InterPro" id="IPR003817">
    <property type="entry name" value="PS_Dcarbxylase"/>
</dbReference>
<feature type="topological domain" description="Mitochondrial intermembrane" evidence="12">
    <location>
        <begin position="103"/>
        <end position="546"/>
    </location>
</feature>
<evidence type="ECO:0000256" key="3">
    <source>
        <dbReference type="ARBA" id="ARBA00022692"/>
    </source>
</evidence>
<dbReference type="InterPro" id="IPR033177">
    <property type="entry name" value="PSD-B"/>
</dbReference>
<evidence type="ECO:0000256" key="10">
    <source>
        <dbReference type="ARBA" id="ARBA00023264"/>
    </source>
</evidence>
<dbReference type="InterPro" id="IPR033661">
    <property type="entry name" value="PSD_type1_euk"/>
</dbReference>
<feature type="active site" description="Charge relay system; for autoendoproteolytic cleavage activity" evidence="12">
    <location>
        <position position="368"/>
    </location>
</feature>
<evidence type="ECO:0000256" key="12">
    <source>
        <dbReference type="HAMAP-Rule" id="MF_03208"/>
    </source>
</evidence>
<dbReference type="Pfam" id="PF02666">
    <property type="entry name" value="PS_Dcarbxylase"/>
    <property type="match status" value="2"/>
</dbReference>
<keyword evidence="10 12" id="KW-1208">Phospholipid metabolism</keyword>
<evidence type="ECO:0000256" key="4">
    <source>
        <dbReference type="ARBA" id="ARBA00022793"/>
    </source>
</evidence>
<comment type="subcellular location">
    <molecule>Phosphatidylserine decarboxylase 1 alpha chain</molecule>
    <subcellularLocation>
        <location evidence="12">Mitochondrion inner membrane</location>
        <topology evidence="12">Peripheral membrane protein</topology>
        <orientation evidence="12">Intermembrane side</orientation>
    </subcellularLocation>
    <text evidence="12">Anchored to the mitochondrial inner membrane through its interaction with the integral membrane beta chain.</text>
</comment>
<dbReference type="Proteomes" id="UP001219355">
    <property type="component" value="Chromosome 1"/>
</dbReference>
<dbReference type="PANTHER" id="PTHR10067:SF6">
    <property type="entry name" value="PHOSPHATIDYLSERINE DECARBOXYLASE PROENZYME, MITOCHONDRIAL"/>
    <property type="match status" value="1"/>
</dbReference>
<keyword evidence="11 12" id="KW-0670">Pyruvate</keyword>
<evidence type="ECO:0000256" key="2">
    <source>
        <dbReference type="ARBA" id="ARBA00022516"/>
    </source>
</evidence>
<keyword evidence="9 12" id="KW-0456">Lyase</keyword>
<dbReference type="PANTHER" id="PTHR10067">
    <property type="entry name" value="PHOSPHATIDYLSERINE DECARBOXYLASE"/>
    <property type="match status" value="1"/>
</dbReference>
<comment type="catalytic activity">
    <reaction evidence="12">
        <text>a 1,2-diacyl-sn-glycero-3-phospho-L-serine + H(+) = a 1,2-diacyl-sn-glycero-3-phosphoethanolamine + CO2</text>
        <dbReference type="Rhea" id="RHEA:20828"/>
        <dbReference type="ChEBI" id="CHEBI:15378"/>
        <dbReference type="ChEBI" id="CHEBI:16526"/>
        <dbReference type="ChEBI" id="CHEBI:57262"/>
        <dbReference type="ChEBI" id="CHEBI:64612"/>
        <dbReference type="EC" id="4.1.1.65"/>
    </reaction>
</comment>
<accession>A0AAF0DA51</accession>
<keyword evidence="7 12" id="KW-0472">Membrane</keyword>
<comment type="pathway">
    <text evidence="1">Lipid metabolism.</text>
</comment>
<evidence type="ECO:0000256" key="7">
    <source>
        <dbReference type="ARBA" id="ARBA00023136"/>
    </source>
</evidence>
<comment type="function">
    <text evidence="12">Catalyzes the formation of phosphatidylethanolamine (PtdEtn) from phosphatidylserine (PtdSer). Plays a central role in phospholipid metabolism and in the interorganelle trafficking of phosphatidylserine.</text>
</comment>
<comment type="subunit">
    <text evidence="12">Heterodimer of a large membrane-associated beta subunit and a small pyruvoyl-containing alpha subunit.</text>
</comment>
<keyword evidence="5 12" id="KW-1133">Transmembrane helix</keyword>
<comment type="cofactor">
    <cofactor evidence="12">
        <name>pyruvate</name>
        <dbReference type="ChEBI" id="CHEBI:15361"/>
    </cofactor>
    <text evidence="12">Binds 1 pyruvoyl group covalently per subunit.</text>
</comment>
<comment type="subcellular location">
    <molecule>Phosphatidylserine decarboxylase 1 beta chain</molecule>
    <subcellularLocation>
        <location evidence="12">Mitochondrion inner membrane</location>
        <topology evidence="12">Single-pass membrane protein</topology>
        <orientation evidence="12">Intermembrane side</orientation>
    </subcellularLocation>
</comment>
<feature type="chain" id="PRO_5041755977" description="Phosphatidylserine decarboxylase 1 alpha chain" evidence="12">
    <location>
        <begin position="496"/>
        <end position="546"/>
    </location>
</feature>
<dbReference type="GO" id="GO:0004609">
    <property type="term" value="F:phosphatidylserine decarboxylase activity"/>
    <property type="evidence" value="ECO:0007669"/>
    <property type="project" value="UniProtKB-UniRule"/>
</dbReference>
<comment type="similarity">
    <text evidence="12">Belongs to the phosphatidylserine decarboxylase family. PSD-B subfamily. Eukaryotic type I sub-subfamily.</text>
</comment>
<keyword evidence="12" id="KW-0496">Mitochondrion</keyword>
<gene>
    <name evidence="12 13" type="primary">PSD1</name>
    <name evidence="13" type="ORF">PRK78_000130</name>
</gene>
<evidence type="ECO:0000256" key="9">
    <source>
        <dbReference type="ARBA" id="ARBA00023239"/>
    </source>
</evidence>
<feature type="active site" description="Charge relay system; for autoendoproteolytic cleavage activity" evidence="12">
    <location>
        <position position="496"/>
    </location>
</feature>
<dbReference type="GO" id="GO:0006646">
    <property type="term" value="P:phosphatidylethanolamine biosynthetic process"/>
    <property type="evidence" value="ECO:0007669"/>
    <property type="project" value="UniProtKB-UniRule"/>
</dbReference>
<keyword evidence="8 12" id="KW-0594">Phospholipid biosynthesis</keyword>
<sequence length="546" mass="61336">MSLFLVTRRVVSSRLGLYHTLDRRVVGLLNHNHVKGYPYSQRQFSSSRYWQRESDQEHGAPKADQSFWSKLRSALSNTKVEWYSIPVGLGIAYLGLVQFYKTQKAEKERQLRESTEEHEEIPRRKRIRPTGPWQVQIMSTLPLRAISRLWGRFNEVELPYWFRVPGFKLYSWIFGVNLSEVAEEDLHVYPNLAAFFYRELKPGVRPLDPNPNAVLSPADGRILQFGMIDNGEVEQVKGMTYTLDALLGRDAGSPRIEAAQPTFGSSGSAKTAEANADCDDMAAEEEFARMNGISYTLPTLLSGGKNGETGKKASSMDASVESSYTSEARVQADFAKSQSSWYMPKPTSNRALYYAVIYLAPGDYHRFHSPVSWVVESRRHFAGELFSVSPYLQRTLPGLFTLNERVVLLGRWRWGFFSFTPVGATNVGSIKINFDSELRTNSLTTDTEADRQAALAAKRGEVYPGYAEATYHFASKTLGGHALRRGEEMGGFQLGSSIVLVFEAPIGTRKSFDSGSTDEREGGWEWTIEKGQRVNYGEALGAVKVE</sequence>
<keyword evidence="2 12" id="KW-0444">Lipid biosynthesis</keyword>
<feature type="modified residue" description="Pyruvic acid (Ser); by autocatalysis" evidence="12">
    <location>
        <position position="496"/>
    </location>
</feature>
<dbReference type="NCBIfam" id="TIGR00163">
    <property type="entry name" value="PS_decarb"/>
    <property type="match status" value="1"/>
</dbReference>
<feature type="topological domain" description="Mitochondrial matrix" evidence="12">
    <location>
        <begin position="1"/>
        <end position="83"/>
    </location>
</feature>
<dbReference type="EC" id="4.1.1.65" evidence="12"/>
<evidence type="ECO:0000256" key="1">
    <source>
        <dbReference type="ARBA" id="ARBA00005189"/>
    </source>
</evidence>
<keyword evidence="12" id="KW-0865">Zymogen</keyword>
<dbReference type="GO" id="GO:0016540">
    <property type="term" value="P:protein autoprocessing"/>
    <property type="evidence" value="ECO:0007669"/>
    <property type="project" value="UniProtKB-UniRule"/>
</dbReference>
<evidence type="ECO:0000256" key="5">
    <source>
        <dbReference type="ARBA" id="ARBA00022989"/>
    </source>
</evidence>
<evidence type="ECO:0000256" key="11">
    <source>
        <dbReference type="ARBA" id="ARBA00023317"/>
    </source>
</evidence>
<dbReference type="AlphaFoldDB" id="A0AAF0DA51"/>
<proteinExistence type="inferred from homology"/>
<name>A0AAF0DA51_9EURO</name>
<feature type="active site" description="Charge relay system; for autoendoproteolytic cleavage activity" evidence="12">
    <location>
        <position position="219"/>
    </location>
</feature>
<keyword evidence="3 12" id="KW-0812">Transmembrane</keyword>
<organism evidence="13 14">
    <name type="scientific">Emydomyces testavorans</name>
    <dbReference type="NCBI Taxonomy" id="2070801"/>
    <lineage>
        <taxon>Eukaryota</taxon>
        <taxon>Fungi</taxon>
        <taxon>Dikarya</taxon>
        <taxon>Ascomycota</taxon>
        <taxon>Pezizomycotina</taxon>
        <taxon>Eurotiomycetes</taxon>
        <taxon>Eurotiomycetidae</taxon>
        <taxon>Onygenales</taxon>
        <taxon>Nannizziopsiaceae</taxon>
        <taxon>Emydomyces</taxon>
    </lineage>
</organism>
<keyword evidence="6 12" id="KW-0443">Lipid metabolism</keyword>
<feature type="chain" id="PRO_5041755978" description="Phosphatidylserine decarboxylase 1 beta chain" evidence="12">
    <location>
        <begin position="1"/>
        <end position="495"/>
    </location>
</feature>
<keyword evidence="14" id="KW-1185">Reference proteome</keyword>
<keyword evidence="12" id="KW-0999">Mitochondrion inner membrane</keyword>
<reference evidence="13" key="1">
    <citation type="submission" date="2023-03" db="EMBL/GenBank/DDBJ databases">
        <title>Emydomyces testavorans Genome Sequence.</title>
        <authorList>
            <person name="Hoyer L."/>
        </authorList>
    </citation>
    <scope>NUCLEOTIDE SEQUENCE</scope>
    <source>
        <strain evidence="13">16-2883</strain>
    </source>
</reference>
<evidence type="ECO:0000256" key="6">
    <source>
        <dbReference type="ARBA" id="ARBA00023098"/>
    </source>
</evidence>